<organism evidence="1 2">
    <name type="scientific">Romanomermis culicivorax</name>
    <name type="common">Nematode worm</name>
    <dbReference type="NCBI Taxonomy" id="13658"/>
    <lineage>
        <taxon>Eukaryota</taxon>
        <taxon>Metazoa</taxon>
        <taxon>Ecdysozoa</taxon>
        <taxon>Nematoda</taxon>
        <taxon>Enoplea</taxon>
        <taxon>Dorylaimia</taxon>
        <taxon>Mermithida</taxon>
        <taxon>Mermithoidea</taxon>
        <taxon>Mermithidae</taxon>
        <taxon>Romanomermis</taxon>
    </lineage>
</organism>
<accession>A0A915HNL0</accession>
<sequence length="92" mass="10773">MNFSQEMLNTLHVQQLINDHDYAVSKNNLEQSQNFAKELYYLKRQSMIIGNIGIIDTKVVAQDPRSISWYYAFCKVAFNDLAYARLTFEEQS</sequence>
<protein>
    <submittedName>
        <fullName evidence="2">Uncharacterized protein</fullName>
    </submittedName>
</protein>
<dbReference type="WBParaSite" id="nRc.2.0.1.t03096-RA">
    <property type="protein sequence ID" value="nRc.2.0.1.t03096-RA"/>
    <property type="gene ID" value="nRc.2.0.1.g03096"/>
</dbReference>
<evidence type="ECO:0000313" key="2">
    <source>
        <dbReference type="WBParaSite" id="nRc.2.0.1.t03096-RA"/>
    </source>
</evidence>
<dbReference type="AlphaFoldDB" id="A0A915HNL0"/>
<dbReference type="Proteomes" id="UP000887565">
    <property type="component" value="Unplaced"/>
</dbReference>
<keyword evidence="1" id="KW-1185">Reference proteome</keyword>
<evidence type="ECO:0000313" key="1">
    <source>
        <dbReference type="Proteomes" id="UP000887565"/>
    </source>
</evidence>
<name>A0A915HNL0_ROMCU</name>
<proteinExistence type="predicted"/>
<reference evidence="2" key="1">
    <citation type="submission" date="2022-11" db="UniProtKB">
        <authorList>
            <consortium name="WormBaseParasite"/>
        </authorList>
    </citation>
    <scope>IDENTIFICATION</scope>
</reference>